<evidence type="ECO:0000256" key="2">
    <source>
        <dbReference type="ARBA" id="ARBA00022692"/>
    </source>
</evidence>
<comment type="subcellular location">
    <subcellularLocation>
        <location evidence="1">Membrane</location>
        <topology evidence="1">Multi-pass membrane protein</topology>
    </subcellularLocation>
</comment>
<proteinExistence type="evidence at transcript level"/>
<evidence type="ECO:0000256" key="5">
    <source>
        <dbReference type="SAM" id="Phobius"/>
    </source>
</evidence>
<dbReference type="Gene3D" id="1.20.1250.20">
    <property type="entry name" value="MFS general substrate transporter like domains"/>
    <property type="match status" value="1"/>
</dbReference>
<feature type="transmembrane region" description="Helical" evidence="5">
    <location>
        <begin position="421"/>
        <end position="444"/>
    </location>
</feature>
<dbReference type="InterPro" id="IPR004752">
    <property type="entry name" value="AmpG_permease/AT-1"/>
</dbReference>
<feature type="transmembrane region" description="Helical" evidence="5">
    <location>
        <begin position="107"/>
        <end position="125"/>
    </location>
</feature>
<feature type="transmembrane region" description="Helical" evidence="5">
    <location>
        <begin position="317"/>
        <end position="335"/>
    </location>
</feature>
<feature type="transmembrane region" description="Helical" evidence="5">
    <location>
        <begin position="76"/>
        <end position="95"/>
    </location>
</feature>
<dbReference type="AlphaFoldDB" id="A0A0H3YJB9"/>
<feature type="transmembrane region" description="Helical" evidence="5">
    <location>
        <begin position="347"/>
        <end position="369"/>
    </location>
</feature>
<dbReference type="GO" id="GO:0008521">
    <property type="term" value="F:acetyl-CoA transmembrane transporter activity"/>
    <property type="evidence" value="ECO:0007669"/>
    <property type="project" value="InterPro"/>
</dbReference>
<dbReference type="PANTHER" id="PTHR12778">
    <property type="entry name" value="SOLUTE CARRIER FAMILY 33 ACETYL-COA TRANSPORTER -RELATED"/>
    <property type="match status" value="1"/>
</dbReference>
<feature type="transmembrane region" description="Helical" evidence="5">
    <location>
        <begin position="381"/>
        <end position="409"/>
    </location>
</feature>
<dbReference type="SUPFAM" id="SSF103473">
    <property type="entry name" value="MFS general substrate transporter"/>
    <property type="match status" value="1"/>
</dbReference>
<feature type="transmembrane region" description="Helical" evidence="5">
    <location>
        <begin position="40"/>
        <end position="64"/>
    </location>
</feature>
<gene>
    <name evidence="6" type="primary">slc33a-1</name>
</gene>
<dbReference type="PANTHER" id="PTHR12778:SF9">
    <property type="entry name" value="ACETYL-COENZYME A TRANSPORTER 1"/>
    <property type="match status" value="1"/>
</dbReference>
<keyword evidence="2 5" id="KW-0812">Transmembrane</keyword>
<accession>A0A0H3YJB9</accession>
<keyword evidence="3 5" id="KW-1133">Transmembrane helix</keyword>
<dbReference type="EMBL" id="KT163686">
    <property type="protein sequence ID" value="AKN21636.1"/>
    <property type="molecule type" value="mRNA"/>
</dbReference>
<evidence type="ECO:0000313" key="6">
    <source>
        <dbReference type="EMBL" id="AKN21636.1"/>
    </source>
</evidence>
<dbReference type="InterPro" id="IPR036259">
    <property type="entry name" value="MFS_trans_sf"/>
</dbReference>
<feature type="transmembrane region" description="Helical" evidence="5">
    <location>
        <begin position="220"/>
        <end position="239"/>
    </location>
</feature>
<dbReference type="Pfam" id="PF13000">
    <property type="entry name" value="Acatn"/>
    <property type="match status" value="1"/>
</dbReference>
<feature type="transmembrane region" description="Helical" evidence="5">
    <location>
        <begin position="282"/>
        <end position="305"/>
    </location>
</feature>
<dbReference type="GO" id="GO:0016020">
    <property type="term" value="C:membrane"/>
    <property type="evidence" value="ECO:0007669"/>
    <property type="project" value="UniProtKB-SubCell"/>
</dbReference>
<dbReference type="InterPro" id="IPR024371">
    <property type="entry name" value="AcetylCoA_trans_1-like"/>
</dbReference>
<sequence length="524" mass="58809">MDNTRNRKIVDEIEILPESMNNNENIRVKPKLSLQDKQSICVLTFLYILQGIPLGLAGSVPLMLQSKKVSYSTQATFSFVFWPFSLKILWAPIVDSMYSSKFGRRKTWLVPCQYLIGLTMFYVSFNAQKWLSGDIEILKLTSAFFLLNFLAATQDIAVDGWALTMLSKTSVGWASTCNSVGQTVGYFIAFIIFLALESSEFCNNWLRSIPASTGLVTFDGFLYFWGIIFIITTTFVMLFKREKPAGDSVLSHGDNKENGEEITMGLLKTYQTLWKIVKLKPILMYVAILMSIKVGFSATDSITGLKLIEKGVSKEKMAFIGSMIVPVQILLAIVVSKYTTGAAPLNVFIKAAIPRLLYGPLFCLLIYITPWFQQIDGSYSYSYYAMLTVFYSSHQIFVYPMFVSLMAFYARISDPNVGGTYMTLLNTVTNLASNIPSTIMLYLVDHLTTKTCKGGPHSGISCSSKENFGFCTNSNPKGICEITFDGYYVEVLVCTIIGFIAVFAKRHYLYHIQSLPMKAWLISK</sequence>
<protein>
    <submittedName>
        <fullName evidence="6">Slc33a-1</fullName>
    </submittedName>
</protein>
<dbReference type="OrthoDB" id="6415790at2759"/>
<evidence type="ECO:0000256" key="3">
    <source>
        <dbReference type="ARBA" id="ARBA00022989"/>
    </source>
</evidence>
<organism evidence="6">
    <name type="scientific">Schmidtea mediterranea</name>
    <name type="common">Freshwater planarian flatworm</name>
    <dbReference type="NCBI Taxonomy" id="79327"/>
    <lineage>
        <taxon>Eukaryota</taxon>
        <taxon>Metazoa</taxon>
        <taxon>Spiralia</taxon>
        <taxon>Lophotrochozoa</taxon>
        <taxon>Platyhelminthes</taxon>
        <taxon>Rhabditophora</taxon>
        <taxon>Seriata</taxon>
        <taxon>Tricladida</taxon>
        <taxon>Continenticola</taxon>
        <taxon>Geoplanoidea</taxon>
        <taxon>Dugesiidae</taxon>
        <taxon>Schmidtea</taxon>
    </lineage>
</organism>
<feature type="transmembrane region" description="Helical" evidence="5">
    <location>
        <begin position="486"/>
        <end position="504"/>
    </location>
</feature>
<evidence type="ECO:0000256" key="4">
    <source>
        <dbReference type="ARBA" id="ARBA00023136"/>
    </source>
</evidence>
<keyword evidence="4 5" id="KW-0472">Membrane</keyword>
<reference evidence="6" key="1">
    <citation type="journal article" date="2015" name="Elife">
        <title>Stem cells and fluid flow drive cyst formation in an invertebrate excretory organ.</title>
        <authorList>
            <person name="Thi-Kim Vu H."/>
            <person name="Rink J.C."/>
            <person name="McKinney S.A."/>
            <person name="McClain M."/>
            <person name="Lakshmanaperumal N."/>
            <person name="Alexander R."/>
            <person name="Sanchez Alvarado A."/>
        </authorList>
    </citation>
    <scope>NUCLEOTIDE SEQUENCE</scope>
</reference>
<name>A0A0H3YJB9_SCHMD</name>
<feature type="transmembrane region" description="Helical" evidence="5">
    <location>
        <begin position="170"/>
        <end position="196"/>
    </location>
</feature>
<feature type="transmembrane region" description="Helical" evidence="5">
    <location>
        <begin position="137"/>
        <end position="158"/>
    </location>
</feature>
<evidence type="ECO:0000256" key="1">
    <source>
        <dbReference type="ARBA" id="ARBA00004141"/>
    </source>
</evidence>
<dbReference type="GO" id="GO:0035348">
    <property type="term" value="P:acetyl-CoA transmembrane transport"/>
    <property type="evidence" value="ECO:0007669"/>
    <property type="project" value="InterPro"/>
</dbReference>